<feature type="chain" id="PRO_5030008245" description="DUF4124 domain-containing protein" evidence="2">
    <location>
        <begin position="22"/>
        <end position="196"/>
    </location>
</feature>
<evidence type="ECO:0000259" key="3">
    <source>
        <dbReference type="Pfam" id="PF13511"/>
    </source>
</evidence>
<feature type="compositionally biased region" description="Polar residues" evidence="1">
    <location>
        <begin position="77"/>
        <end position="97"/>
    </location>
</feature>
<evidence type="ECO:0000313" key="5">
    <source>
        <dbReference type="Proteomes" id="UP000000249"/>
    </source>
</evidence>
<dbReference type="OrthoDB" id="7062774at2"/>
<evidence type="ECO:0000256" key="1">
    <source>
        <dbReference type="SAM" id="MobiDB-lite"/>
    </source>
</evidence>
<dbReference type="KEGG" id="vcr:VC395_2859"/>
<dbReference type="EMBL" id="CP000627">
    <property type="protein sequence ID" value="ABQ21502.1"/>
    <property type="molecule type" value="Genomic_DNA"/>
</dbReference>
<protein>
    <recommendedName>
        <fullName evidence="3">DUF4124 domain-containing protein</fullName>
    </recommendedName>
</protein>
<dbReference type="Proteomes" id="UP000000249">
    <property type="component" value="Chromosome 1"/>
</dbReference>
<proteinExistence type="predicted"/>
<accession>A0A0H3AMD0</accession>
<dbReference type="KEGG" id="vco:VC0395_A2319"/>
<gene>
    <name evidence="4" type="ordered locus">VC0395_A2319</name>
</gene>
<reference evidence="4 5" key="1">
    <citation type="submission" date="2007-03" db="EMBL/GenBank/DDBJ databases">
        <authorList>
            <person name="Heidelberg J."/>
        </authorList>
    </citation>
    <scope>NUCLEOTIDE SEQUENCE [LARGE SCALE GENOMIC DNA]</scope>
    <source>
        <strain evidence="5">ATCC 39541 / Classical Ogawa 395 / O395</strain>
    </source>
</reference>
<sequence length="196" mass="21575">MSSSRLLWLLISMLWVPQLAAQNVYTWVDEKGVLHFSDTPQSDKAKSIQLPDYEAQAPAPSFDSTEPVTTETEDETGLSNVTASETELTDSTASPAPQTLEPLKISLISPKHDDAVRNNSGNLFIRSELNRKLSIGEQLQLMMDGRPYGAPTTQSVWELKNVDRGTHTFTIQAIESGKIIASSSIITVHLHRATVK</sequence>
<evidence type="ECO:0000256" key="2">
    <source>
        <dbReference type="SAM" id="SignalP"/>
    </source>
</evidence>
<dbReference type="eggNOG" id="ENOG5032YZ5">
    <property type="taxonomic scope" value="Bacteria"/>
</dbReference>
<dbReference type="Pfam" id="PF13511">
    <property type="entry name" value="DUF4124"/>
    <property type="match status" value="1"/>
</dbReference>
<feature type="signal peptide" evidence="2">
    <location>
        <begin position="1"/>
        <end position="21"/>
    </location>
</feature>
<name>A0A0H3AMD0_VIBC3</name>
<evidence type="ECO:0000313" key="4">
    <source>
        <dbReference type="EMBL" id="ABQ21502.1"/>
    </source>
</evidence>
<dbReference type="AlphaFoldDB" id="A0A0H3AMD0"/>
<feature type="domain" description="DUF4124" evidence="3">
    <location>
        <begin position="13"/>
        <end position="59"/>
    </location>
</feature>
<keyword evidence="2" id="KW-0732">Signal</keyword>
<dbReference type="PATRIC" id="fig|345073.21.peg.2757"/>
<organism evidence="4 5">
    <name type="scientific">Vibrio cholerae serotype O1 (strain ATCC 39541 / Classical Ogawa 395 / O395)</name>
    <dbReference type="NCBI Taxonomy" id="345073"/>
    <lineage>
        <taxon>Bacteria</taxon>
        <taxon>Pseudomonadati</taxon>
        <taxon>Pseudomonadota</taxon>
        <taxon>Gammaproteobacteria</taxon>
        <taxon>Vibrionales</taxon>
        <taxon>Vibrionaceae</taxon>
        <taxon>Vibrio</taxon>
    </lineage>
</organism>
<dbReference type="InterPro" id="IPR025392">
    <property type="entry name" value="DUF4124"/>
</dbReference>
<feature type="region of interest" description="Disordered" evidence="1">
    <location>
        <begin position="56"/>
        <end position="100"/>
    </location>
</feature>
<dbReference type="RefSeq" id="WP_002034627.1">
    <property type="nucleotide sequence ID" value="NC_009457.1"/>
</dbReference>